<evidence type="ECO:0000256" key="1">
    <source>
        <dbReference type="ARBA" id="ARBA00010824"/>
    </source>
</evidence>
<organism evidence="3">
    <name type="scientific">Candidatus Methanophagaceae archaeon ANME-1 ERB6</name>
    <dbReference type="NCBI Taxonomy" id="2759912"/>
    <lineage>
        <taxon>Archaea</taxon>
        <taxon>Methanobacteriati</taxon>
        <taxon>Methanobacteriota</taxon>
        <taxon>Stenosarchaea group</taxon>
        <taxon>Methanomicrobia</taxon>
        <taxon>Candidatus Methanophagales</taxon>
        <taxon>Candidatus Methanophagaceae</taxon>
    </lineage>
</organism>
<dbReference type="AlphaFoldDB" id="A0A7G9YT15"/>
<gene>
    <name evidence="3" type="ORF">OLNPMGDC_00040</name>
</gene>
<dbReference type="HAMAP" id="MF_00498">
    <property type="entry name" value="UPF0179"/>
    <property type="match status" value="1"/>
</dbReference>
<evidence type="ECO:0000313" key="3">
    <source>
        <dbReference type="EMBL" id="QNO51149.1"/>
    </source>
</evidence>
<evidence type="ECO:0000256" key="2">
    <source>
        <dbReference type="HAMAP-Rule" id="MF_00498"/>
    </source>
</evidence>
<dbReference type="Pfam" id="PF03684">
    <property type="entry name" value="UPF0179"/>
    <property type="match status" value="1"/>
</dbReference>
<accession>A0A7G9YT15</accession>
<reference evidence="3" key="1">
    <citation type="submission" date="2020-06" db="EMBL/GenBank/DDBJ databases">
        <title>Unique genomic features of the anaerobic methanotrophic archaea.</title>
        <authorList>
            <person name="Chadwick G.L."/>
            <person name="Skennerton C.T."/>
            <person name="Laso-Perez R."/>
            <person name="Leu A.O."/>
            <person name="Speth D.R."/>
            <person name="Yu H."/>
            <person name="Morgan-Lang C."/>
            <person name="Hatzenpichler R."/>
            <person name="Goudeau D."/>
            <person name="Malmstrom R."/>
            <person name="Brazelton W.J."/>
            <person name="Woyke T."/>
            <person name="Hallam S.J."/>
            <person name="Tyson G.W."/>
            <person name="Wegener G."/>
            <person name="Boetius A."/>
            <person name="Orphan V."/>
        </authorList>
    </citation>
    <scope>NUCLEOTIDE SEQUENCE</scope>
</reference>
<sequence length="172" mass="19377">MEGLWDRLKGDAEAEREADKEKSVTLVGAKLAKAGEEFIFLGLPEKCEECKLKKSCANLEVGRRYRIEHVRDEIKHDCYIHEDGVRVVEVTEPPLKVAIDAKHAVKGAKMVFEPAVTDCEESDLCHPTGLKEGDRCTILDVIDDAQGNDKMLKERGLKLVEVKREGKKKINY</sequence>
<dbReference type="PANTHER" id="PTHR40699">
    <property type="entry name" value="UPF0179 PROTEIN MJ1627"/>
    <property type="match status" value="1"/>
</dbReference>
<proteinExistence type="inferred from homology"/>
<name>A0A7G9YT15_9EURY</name>
<dbReference type="InterPro" id="IPR005369">
    <property type="entry name" value="UPF0179"/>
</dbReference>
<dbReference type="PANTHER" id="PTHR40699:SF1">
    <property type="entry name" value="UPF0179 PROTEIN MJ1627"/>
    <property type="match status" value="1"/>
</dbReference>
<dbReference type="EMBL" id="MT631461">
    <property type="protein sequence ID" value="QNO51149.1"/>
    <property type="molecule type" value="Genomic_DNA"/>
</dbReference>
<comment type="similarity">
    <text evidence="1 2">Belongs to the UPF0179 family.</text>
</comment>
<protein>
    <recommendedName>
        <fullName evidence="2">UPF0179 protein OLNPMGDC_00040</fullName>
    </recommendedName>
</protein>